<dbReference type="EMBL" id="PITK01000728">
    <property type="protein sequence ID" value="TBU12507.1"/>
    <property type="molecule type" value="Genomic_DNA"/>
</dbReference>
<dbReference type="Gene3D" id="1.10.357.70">
    <property type="entry name" value="Exocyst complex component Sec6, C-terminal domain"/>
    <property type="match status" value="1"/>
</dbReference>
<dbReference type="GO" id="GO:0000149">
    <property type="term" value="F:SNARE binding"/>
    <property type="evidence" value="ECO:0007669"/>
    <property type="project" value="TreeGrafter"/>
</dbReference>
<keyword evidence="7" id="KW-1185">Reference proteome</keyword>
<dbReference type="AlphaFoldDB" id="A0A4Q9L5W6"/>
<sequence length="706" mass="83516">MHETLENVNDTLKYPSDLEDKLPSILSAYEKHVNEQEEYLKTKIRNSRDRINNSINLQQKIKSDIEIYKSNFKKLDQIYQSFPKVVNNYENIKIIAIAHQNFHKSYEMHKKLVNISNATENILKMIKNEENIENIHEEVFELEKFKYEIHFFSKNITRDEFLKLNEIINEIDRVLLEFENMFLLKTNNLINQLEINKEYLNQISKIVKKEEERDEITIKVQKGKHSHDAILHEIYLLNKIYFDREIKDIKNKTIKAIKYSINDKFPKLQNKDFNIQELNFIIEDMKFISETVNDKDLFIDLRFIYEEYHLQLKNFLDLNKNNLDASQILFLLEFINNYNENIEKNLNMQPETLGESLLGDSESELINKYLQIASEKLVSWISNITVIEVEKFNLRTSQPTVDENDKYISTGFINLLQIIKQQMEPITFNKHIFLQITSIVVENCHYFKNEIIKAMKKDFKPSVTLKSVPGYEEYVIMIGNSGLKLTQYINSLPLCQKTEVRELGNIFLEILKSSNTLLSEFIITTCGPILDKVFTDSWYEQDITKKLIITLEDFLGDYKITMADYSFITFVFEICNSLVFCYVKQITRKRAKILEDCSDKLKSDEKRLIQTFCKFADPQEVKNSFMPFDKIIPLLTTKNDDLFVVELKSLILVYPDIKKEFIKSIIKKRTDLNDSDKKNLIERLKECFGEEPKHNKKTLFSRLTGF</sequence>
<keyword evidence="4" id="KW-0812">Transmembrane</keyword>
<keyword evidence="3" id="KW-0268">Exocytosis</keyword>
<comment type="caution">
    <text evidence="5">The sequence shown here is derived from an EMBL/GenBank/DDBJ whole genome shotgun (WGS) entry which is preliminary data.</text>
</comment>
<keyword evidence="2" id="KW-0813">Transport</keyword>
<dbReference type="EMBL" id="PITJ01000523">
    <property type="protein sequence ID" value="TBU02241.1"/>
    <property type="molecule type" value="Genomic_DNA"/>
</dbReference>
<proteinExistence type="inferred from homology"/>
<dbReference type="Gene3D" id="1.10.357.50">
    <property type="match status" value="1"/>
</dbReference>
<dbReference type="STRING" id="1176355.A0A4Q9L5W6"/>
<dbReference type="PANTHER" id="PTHR21292">
    <property type="entry name" value="EXOCYST COMPLEX COMPONENT SEC6-RELATED"/>
    <property type="match status" value="1"/>
</dbReference>
<accession>A0A4Q9L5W6</accession>
<dbReference type="VEuPathDB" id="MicrosporidiaDB:CWI38_0728p0020"/>
<keyword evidence="4" id="KW-1133">Transmembrane helix</keyword>
<dbReference type="InterPro" id="IPR010326">
    <property type="entry name" value="EXOC3/Sec6"/>
</dbReference>
<protein>
    <submittedName>
        <fullName evidence="5">Subunit Sec6 of exocyst complex</fullName>
    </submittedName>
</protein>
<dbReference type="PANTHER" id="PTHR21292:SF1">
    <property type="entry name" value="EXOCYST COMPLEX COMPONENT 3"/>
    <property type="match status" value="1"/>
</dbReference>
<evidence type="ECO:0000256" key="4">
    <source>
        <dbReference type="SAM" id="Phobius"/>
    </source>
</evidence>
<dbReference type="Pfam" id="PF06046">
    <property type="entry name" value="Sec6"/>
    <property type="match status" value="1"/>
</dbReference>
<evidence type="ECO:0000256" key="1">
    <source>
        <dbReference type="ARBA" id="ARBA00009447"/>
    </source>
</evidence>
<dbReference type="VEuPathDB" id="MicrosporidiaDB:CWI37_0523p0030"/>
<dbReference type="OrthoDB" id="190098at2759"/>
<dbReference type="Proteomes" id="UP000292362">
    <property type="component" value="Unassembled WGS sequence"/>
</dbReference>
<dbReference type="GO" id="GO:0006887">
    <property type="term" value="P:exocytosis"/>
    <property type="evidence" value="ECO:0007669"/>
    <property type="project" value="UniProtKB-KW"/>
</dbReference>
<dbReference type="GO" id="GO:0051601">
    <property type="term" value="P:exocyst localization"/>
    <property type="evidence" value="ECO:0007669"/>
    <property type="project" value="TreeGrafter"/>
</dbReference>
<evidence type="ECO:0000313" key="6">
    <source>
        <dbReference type="EMBL" id="TBU12507.1"/>
    </source>
</evidence>
<feature type="transmembrane region" description="Helical" evidence="4">
    <location>
        <begin position="565"/>
        <end position="583"/>
    </location>
</feature>
<evidence type="ECO:0000256" key="2">
    <source>
        <dbReference type="ARBA" id="ARBA00022448"/>
    </source>
</evidence>
<name>A0A4Q9L5W6_9MICR</name>
<comment type="similarity">
    <text evidence="1">Belongs to the SEC6 family.</text>
</comment>
<keyword evidence="4" id="KW-0472">Membrane</keyword>
<evidence type="ECO:0000313" key="8">
    <source>
        <dbReference type="Proteomes" id="UP000292362"/>
    </source>
</evidence>
<dbReference type="InterPro" id="IPR042532">
    <property type="entry name" value="EXOC3/Sec6_C"/>
</dbReference>
<dbReference type="GO" id="GO:0000145">
    <property type="term" value="C:exocyst"/>
    <property type="evidence" value="ECO:0007669"/>
    <property type="project" value="InterPro"/>
</dbReference>
<organism evidence="5 8">
    <name type="scientific">Hamiltosporidium tvaerminnensis</name>
    <dbReference type="NCBI Taxonomy" id="1176355"/>
    <lineage>
        <taxon>Eukaryota</taxon>
        <taxon>Fungi</taxon>
        <taxon>Fungi incertae sedis</taxon>
        <taxon>Microsporidia</taxon>
        <taxon>Dubosqiidae</taxon>
        <taxon>Hamiltosporidium</taxon>
    </lineage>
</organism>
<dbReference type="Proteomes" id="UP000292282">
    <property type="component" value="Unassembled WGS sequence"/>
</dbReference>
<evidence type="ECO:0000313" key="7">
    <source>
        <dbReference type="Proteomes" id="UP000292282"/>
    </source>
</evidence>
<reference evidence="7 8" key="1">
    <citation type="submission" date="2017-12" db="EMBL/GenBank/DDBJ databases">
        <authorList>
            <person name="Pombert J.-F."/>
            <person name="Haag K.L."/>
            <person name="Ebert D."/>
        </authorList>
    </citation>
    <scope>NUCLEOTIDE SEQUENCE [LARGE SCALE GENOMIC DNA]</scope>
    <source>
        <strain evidence="5">FI-OER-3-3</strain>
        <strain evidence="6">IL-G-3</strain>
    </source>
</reference>
<evidence type="ECO:0000313" key="5">
    <source>
        <dbReference type="EMBL" id="TBU02241.1"/>
    </source>
</evidence>
<gene>
    <name evidence="5" type="ORF">CWI37_0523p0030</name>
    <name evidence="6" type="ORF">CWI38_0728p0020</name>
</gene>
<evidence type="ECO:0000256" key="3">
    <source>
        <dbReference type="ARBA" id="ARBA00022483"/>
    </source>
</evidence>